<feature type="domain" description="Transposase IS204/IS1001/IS1096/IS1165 DDE" evidence="1">
    <location>
        <begin position="163"/>
        <end position="414"/>
    </location>
</feature>
<dbReference type="InterPro" id="IPR047951">
    <property type="entry name" value="Transpos_ISL3"/>
</dbReference>
<protein>
    <submittedName>
        <fullName evidence="2">Transposase</fullName>
    </submittedName>
</protein>
<evidence type="ECO:0000259" key="1">
    <source>
        <dbReference type="Pfam" id="PF01610"/>
    </source>
</evidence>
<reference evidence="3" key="1">
    <citation type="submission" date="2016-09" db="EMBL/GenBank/DDBJ databases">
        <authorList>
            <person name="Gulvik C.A."/>
        </authorList>
    </citation>
    <scope>NUCLEOTIDE SEQUENCE [LARGE SCALE GENOMIC DNA]</scope>
    <source>
        <strain evidence="3">LMG 26676</strain>
    </source>
</reference>
<sequence length="425" mass="51073">MDKNTRLLLGLTDKNLRFEENWLEQRPVKGVQAQVIKAKLTYSPTHCEKCGRLNHGQIIKNGSHTTTAQLPVFNERFTLLELKRTRFLCHECGATFHAHTELIEEHHHLSKQLQYQIMLDLKKNVSRKMIAQKHFVSDITVLRMMERLSKNYRTNWNFLPKILCIDEFKSMKSCQGSMSFICVDGERNQLLEVLEDRRLHKLTAHFMRFTREARLHVTYLVTDMNASYHQLLRTVFPNAQLVTDRFHIIQQMNRTLNQLRIQTMNRLKSSEPKQYRRLKRYWKLLLKDSDKLDINYRAYQPLFKRPLSQQDIVDELLHYDDVLRIGYDTVQYLKYAFSHREDTLFFEYLQQLDNQLPHWFKKKLLFFNQYKEGIKNAFRFSYSNGVTEGLNNKLKVIKRIAYGYRNFYHFRSRIYIIQGLIFSQQ</sequence>
<dbReference type="NCBIfam" id="NF033550">
    <property type="entry name" value="transpos_ISL3"/>
    <property type="match status" value="1"/>
</dbReference>
<evidence type="ECO:0000313" key="2">
    <source>
        <dbReference type="EMBL" id="OEG22119.1"/>
    </source>
</evidence>
<organism evidence="2 3">
    <name type="scientific">Enterococcus ureilyticus</name>
    <dbReference type="NCBI Taxonomy" id="1131292"/>
    <lineage>
        <taxon>Bacteria</taxon>
        <taxon>Bacillati</taxon>
        <taxon>Bacillota</taxon>
        <taxon>Bacilli</taxon>
        <taxon>Lactobacillales</taxon>
        <taxon>Enterococcaceae</taxon>
        <taxon>Enterococcus</taxon>
    </lineage>
</organism>
<dbReference type="EMBL" id="MIKC01000031">
    <property type="protein sequence ID" value="OEG22119.1"/>
    <property type="molecule type" value="Genomic_DNA"/>
</dbReference>
<keyword evidence="3" id="KW-1185">Reference proteome</keyword>
<dbReference type="PANTHER" id="PTHR33498:SF1">
    <property type="entry name" value="TRANSPOSASE FOR INSERTION SEQUENCE ELEMENT IS1557"/>
    <property type="match status" value="1"/>
</dbReference>
<dbReference type="Pfam" id="PF01610">
    <property type="entry name" value="DDE_Tnp_ISL3"/>
    <property type="match status" value="1"/>
</dbReference>
<name>A0A1E5HAY4_9ENTE</name>
<dbReference type="RefSeq" id="WP_069640462.1">
    <property type="nucleotide sequence ID" value="NZ_JAFBEZ010000041.1"/>
</dbReference>
<proteinExistence type="predicted"/>
<gene>
    <name evidence="2" type="ORF">BCR24_16265</name>
</gene>
<dbReference type="PANTHER" id="PTHR33498">
    <property type="entry name" value="TRANSPOSASE FOR INSERTION SEQUENCE ELEMENT IS1557"/>
    <property type="match status" value="1"/>
</dbReference>
<evidence type="ECO:0000313" key="3">
    <source>
        <dbReference type="Proteomes" id="UP000094469"/>
    </source>
</evidence>
<dbReference type="InterPro" id="IPR002560">
    <property type="entry name" value="Transposase_DDE"/>
</dbReference>
<dbReference type="Proteomes" id="UP000094469">
    <property type="component" value="Unassembled WGS sequence"/>
</dbReference>
<dbReference type="AlphaFoldDB" id="A0A1E5HAY4"/>
<accession>A0A1E5HAY4</accession>
<dbReference type="OrthoDB" id="2012732at2"/>
<comment type="caution">
    <text evidence="2">The sequence shown here is derived from an EMBL/GenBank/DDBJ whole genome shotgun (WGS) entry which is preliminary data.</text>
</comment>